<sequence length="358" mass="38738">MSSRVSATVNLSAISHNLDVIQQAAPQSCVLAMVKADAYGHGAGEVARVIEPRVGGFGVATLDEADVLRSVGIVAPIVLLEGFNFSHELAIAKELKLDLVIHNLIQLTELVNDGAEGIPRIWLKLDTGMHRLGFSSKDWKKALSVLTDAHLPVESVVMTHMACADEIGHEQNQLQEQCFEEMSRGLPFPCSIANSAVILSRPDLHRDWVRPGIMLYGVSPFGAGQLVDSLKPVMTLRASVIALRDVEEGEWIGYGATYQCSTPKKIATVSLGYGDGYPRSAPSGTPCYLNGVYTELVGRVSMDMLTVDVSHIPDVALGDQVELWGEHVPVEQVAAHCGTIGYELLTGLTNRVAFHYVR</sequence>
<dbReference type="Gene3D" id="3.20.20.10">
    <property type="entry name" value="Alanine racemase"/>
    <property type="match status" value="1"/>
</dbReference>
<comment type="catalytic activity">
    <reaction evidence="4">
        <text>L-alanine = D-alanine</text>
        <dbReference type="Rhea" id="RHEA:20249"/>
        <dbReference type="ChEBI" id="CHEBI:57416"/>
        <dbReference type="ChEBI" id="CHEBI:57972"/>
        <dbReference type="EC" id="5.1.1.1"/>
    </reaction>
</comment>
<comment type="caution">
    <text evidence="6">The sequence shown here is derived from an EMBL/GenBank/DDBJ whole genome shotgun (WGS) entry which is preliminary data.</text>
</comment>
<dbReference type="InterPro" id="IPR011079">
    <property type="entry name" value="Ala_racemase_C"/>
</dbReference>
<dbReference type="Pfam" id="PF00842">
    <property type="entry name" value="Ala_racemase_C"/>
    <property type="match status" value="1"/>
</dbReference>
<evidence type="ECO:0000259" key="5">
    <source>
        <dbReference type="SMART" id="SM01005"/>
    </source>
</evidence>
<dbReference type="Pfam" id="PF01168">
    <property type="entry name" value="Ala_racemase_N"/>
    <property type="match status" value="1"/>
</dbReference>
<proteinExistence type="inferred from homology"/>
<feature type="domain" description="Alanine racemase C-terminal" evidence="5">
    <location>
        <begin position="233"/>
        <end position="357"/>
    </location>
</feature>
<evidence type="ECO:0000256" key="2">
    <source>
        <dbReference type="ARBA" id="ARBA00022898"/>
    </source>
</evidence>
<dbReference type="PANTHER" id="PTHR30511">
    <property type="entry name" value="ALANINE RACEMASE"/>
    <property type="match status" value="1"/>
</dbReference>
<dbReference type="Proteomes" id="UP001595476">
    <property type="component" value="Unassembled WGS sequence"/>
</dbReference>
<feature type="modified residue" description="N6-(pyridoxal phosphate)lysine" evidence="4">
    <location>
        <position position="35"/>
    </location>
</feature>
<dbReference type="NCBIfam" id="TIGR00492">
    <property type="entry name" value="alr"/>
    <property type="match status" value="1"/>
</dbReference>
<evidence type="ECO:0000313" key="6">
    <source>
        <dbReference type="EMBL" id="MFC3151971.1"/>
    </source>
</evidence>
<dbReference type="PRINTS" id="PR00992">
    <property type="entry name" value="ALARACEMASE"/>
</dbReference>
<dbReference type="InterPro" id="IPR001608">
    <property type="entry name" value="Ala_racemase_N"/>
</dbReference>
<feature type="active site" description="Proton acceptor; specific for D-alanine" evidence="4">
    <location>
        <position position="35"/>
    </location>
</feature>
<comment type="function">
    <text evidence="4">Catalyzes the interconversion of L-alanine and D-alanine. May also act on other amino acids.</text>
</comment>
<gene>
    <name evidence="6" type="primary">alr</name>
    <name evidence="6" type="ORF">ACFOEK_13095</name>
</gene>
<keyword evidence="2 4" id="KW-0663">Pyridoxal phosphate</keyword>
<keyword evidence="3 4" id="KW-0413">Isomerase</keyword>
<dbReference type="EMBL" id="JBHRSZ010000005">
    <property type="protein sequence ID" value="MFC3151971.1"/>
    <property type="molecule type" value="Genomic_DNA"/>
</dbReference>
<evidence type="ECO:0000313" key="7">
    <source>
        <dbReference type="Proteomes" id="UP001595476"/>
    </source>
</evidence>
<name>A0ABV7HH72_9GAMM</name>
<comment type="cofactor">
    <cofactor evidence="1 4">
        <name>pyridoxal 5'-phosphate</name>
        <dbReference type="ChEBI" id="CHEBI:597326"/>
    </cofactor>
</comment>
<accession>A0ABV7HH72</accession>
<feature type="binding site" evidence="4">
    <location>
        <position position="302"/>
    </location>
    <ligand>
        <name>substrate</name>
    </ligand>
</feature>
<dbReference type="InterPro" id="IPR029066">
    <property type="entry name" value="PLP-binding_barrel"/>
</dbReference>
<dbReference type="HAMAP" id="MF_01201">
    <property type="entry name" value="Ala_racemase"/>
    <property type="match status" value="1"/>
</dbReference>
<evidence type="ECO:0000256" key="3">
    <source>
        <dbReference type="ARBA" id="ARBA00023235"/>
    </source>
</evidence>
<dbReference type="PANTHER" id="PTHR30511:SF0">
    <property type="entry name" value="ALANINE RACEMASE, CATABOLIC-RELATED"/>
    <property type="match status" value="1"/>
</dbReference>
<dbReference type="InterPro" id="IPR009006">
    <property type="entry name" value="Ala_racemase/Decarboxylase_C"/>
</dbReference>
<evidence type="ECO:0000256" key="1">
    <source>
        <dbReference type="ARBA" id="ARBA00001933"/>
    </source>
</evidence>
<comment type="similarity">
    <text evidence="4">Belongs to the alanine racemase family.</text>
</comment>
<dbReference type="RefSeq" id="WP_386721660.1">
    <property type="nucleotide sequence ID" value="NZ_JBHRSZ010000005.1"/>
</dbReference>
<dbReference type="CDD" id="cd06827">
    <property type="entry name" value="PLPDE_III_AR_proteobact"/>
    <property type="match status" value="1"/>
</dbReference>
<comment type="pathway">
    <text evidence="4">Amino-acid biosynthesis; D-alanine biosynthesis; D-alanine from L-alanine: step 1/1.</text>
</comment>
<dbReference type="SMART" id="SM01005">
    <property type="entry name" value="Ala_racemase_C"/>
    <property type="match status" value="1"/>
</dbReference>
<dbReference type="InterPro" id="IPR000821">
    <property type="entry name" value="Ala_racemase"/>
</dbReference>
<dbReference type="GO" id="GO:0008784">
    <property type="term" value="F:alanine racemase activity"/>
    <property type="evidence" value="ECO:0007669"/>
    <property type="project" value="UniProtKB-EC"/>
</dbReference>
<dbReference type="SUPFAM" id="SSF51419">
    <property type="entry name" value="PLP-binding barrel"/>
    <property type="match status" value="1"/>
</dbReference>
<feature type="active site" description="Proton acceptor; specific for L-alanine" evidence="4">
    <location>
        <position position="254"/>
    </location>
</feature>
<protein>
    <recommendedName>
        <fullName evidence="4">Alanine racemase</fullName>
        <ecNumber evidence="4">5.1.1.1</ecNumber>
    </recommendedName>
</protein>
<reference evidence="7" key="1">
    <citation type="journal article" date="2019" name="Int. J. Syst. Evol. Microbiol.">
        <title>The Global Catalogue of Microorganisms (GCM) 10K type strain sequencing project: providing services to taxonomists for standard genome sequencing and annotation.</title>
        <authorList>
            <consortium name="The Broad Institute Genomics Platform"/>
            <consortium name="The Broad Institute Genome Sequencing Center for Infectious Disease"/>
            <person name="Wu L."/>
            <person name="Ma J."/>
        </authorList>
    </citation>
    <scope>NUCLEOTIDE SEQUENCE [LARGE SCALE GENOMIC DNA]</scope>
    <source>
        <strain evidence="7">KCTC 52438</strain>
    </source>
</reference>
<organism evidence="6 7">
    <name type="scientific">Litoribrevibacter euphylliae</name>
    <dbReference type="NCBI Taxonomy" id="1834034"/>
    <lineage>
        <taxon>Bacteria</taxon>
        <taxon>Pseudomonadati</taxon>
        <taxon>Pseudomonadota</taxon>
        <taxon>Gammaproteobacteria</taxon>
        <taxon>Oceanospirillales</taxon>
        <taxon>Oceanospirillaceae</taxon>
        <taxon>Litoribrevibacter</taxon>
    </lineage>
</organism>
<dbReference type="SUPFAM" id="SSF50621">
    <property type="entry name" value="Alanine racemase C-terminal domain-like"/>
    <property type="match status" value="1"/>
</dbReference>
<feature type="binding site" evidence="4">
    <location>
        <position position="131"/>
    </location>
    <ligand>
        <name>substrate</name>
    </ligand>
</feature>
<dbReference type="Gene3D" id="2.40.37.10">
    <property type="entry name" value="Lyase, Ornithine Decarboxylase, Chain A, domain 1"/>
    <property type="match status" value="1"/>
</dbReference>
<dbReference type="EC" id="5.1.1.1" evidence="4"/>
<keyword evidence="7" id="KW-1185">Reference proteome</keyword>
<evidence type="ECO:0000256" key="4">
    <source>
        <dbReference type="HAMAP-Rule" id="MF_01201"/>
    </source>
</evidence>